<sequence length="309" mass="35775">MWRRSAAIGCRAPECWHLESDEEDEKDYYAMPVKKIEIASIFGHLMNKKNNINKRNVKNLITLIFKPILHYYPLRFTALLKKVAKPEVTSSGEPKHLNRLSMENCTAVDLYMRFEYSSSSSEDSDEAEYNYILQKFYLVGIHCSTPIVRRRLSVNLLRTNDHSNKRLFRQTAQGFSVFLLHVFNHYLSLIKLRLGLLMTNIIRDKPYEENFLGDKGFLQDKVQLRIFNLRSSSAAEELQMSKSHDSINGDAANSKHLFHCPSNGIVLKLSCAASTFKFFVGEELLNFNSIHKAYATVFYHMIQISYVIK</sequence>
<evidence type="ECO:0000313" key="1">
    <source>
        <dbReference type="EnsemblMetazoa" id="SMAR005027-PA"/>
    </source>
</evidence>
<evidence type="ECO:0000313" key="2">
    <source>
        <dbReference type="Proteomes" id="UP000014500"/>
    </source>
</evidence>
<dbReference type="EnsemblMetazoa" id="SMAR005027-RA">
    <property type="protein sequence ID" value="SMAR005027-PA"/>
    <property type="gene ID" value="SMAR005027"/>
</dbReference>
<dbReference type="Proteomes" id="UP000014500">
    <property type="component" value="Unassembled WGS sequence"/>
</dbReference>
<accession>T1IV37</accession>
<reference evidence="1" key="2">
    <citation type="submission" date="2015-02" db="UniProtKB">
        <authorList>
            <consortium name="EnsemblMetazoa"/>
        </authorList>
    </citation>
    <scope>IDENTIFICATION</scope>
</reference>
<name>T1IV37_STRMM</name>
<protein>
    <submittedName>
        <fullName evidence="1">Uncharacterized protein</fullName>
    </submittedName>
</protein>
<dbReference type="HOGENOM" id="CLU_901140_0_0_1"/>
<proteinExistence type="predicted"/>
<keyword evidence="2" id="KW-1185">Reference proteome</keyword>
<dbReference type="AlphaFoldDB" id="T1IV37"/>
<dbReference type="EMBL" id="JH431574">
    <property type="status" value="NOT_ANNOTATED_CDS"/>
    <property type="molecule type" value="Genomic_DNA"/>
</dbReference>
<reference evidence="2" key="1">
    <citation type="submission" date="2011-05" db="EMBL/GenBank/DDBJ databases">
        <authorList>
            <person name="Richards S.R."/>
            <person name="Qu J."/>
            <person name="Jiang H."/>
            <person name="Jhangiani S.N."/>
            <person name="Agravi P."/>
            <person name="Goodspeed R."/>
            <person name="Gross S."/>
            <person name="Mandapat C."/>
            <person name="Jackson L."/>
            <person name="Mathew T."/>
            <person name="Pu L."/>
            <person name="Thornton R."/>
            <person name="Saada N."/>
            <person name="Wilczek-Boney K.B."/>
            <person name="Lee S."/>
            <person name="Kovar C."/>
            <person name="Wu Y."/>
            <person name="Scherer S.E."/>
            <person name="Worley K.C."/>
            <person name="Muzny D.M."/>
            <person name="Gibbs R."/>
        </authorList>
    </citation>
    <scope>NUCLEOTIDE SEQUENCE</scope>
    <source>
        <strain evidence="2">Brora</strain>
    </source>
</reference>
<organism evidence="1 2">
    <name type="scientific">Strigamia maritima</name>
    <name type="common">European centipede</name>
    <name type="synonym">Geophilus maritimus</name>
    <dbReference type="NCBI Taxonomy" id="126957"/>
    <lineage>
        <taxon>Eukaryota</taxon>
        <taxon>Metazoa</taxon>
        <taxon>Ecdysozoa</taxon>
        <taxon>Arthropoda</taxon>
        <taxon>Myriapoda</taxon>
        <taxon>Chilopoda</taxon>
        <taxon>Pleurostigmophora</taxon>
        <taxon>Geophilomorpha</taxon>
        <taxon>Linotaeniidae</taxon>
        <taxon>Strigamia</taxon>
    </lineage>
</organism>